<accession>A0A1Y2ASN0</accession>
<evidence type="ECO:0000313" key="1">
    <source>
        <dbReference type="EMBL" id="ORY25552.1"/>
    </source>
</evidence>
<dbReference type="InParanoid" id="A0A1Y2ASN0"/>
<comment type="caution">
    <text evidence="1">The sequence shown here is derived from an EMBL/GenBank/DDBJ whole genome shotgun (WGS) entry which is preliminary data.</text>
</comment>
<dbReference type="Gene3D" id="3.40.50.880">
    <property type="match status" value="1"/>
</dbReference>
<dbReference type="AlphaFoldDB" id="A0A1Y2ASN0"/>
<dbReference type="Pfam" id="PF17132">
    <property type="entry name" value="Glyco_hydro_106"/>
    <property type="match status" value="1"/>
</dbReference>
<dbReference type="EMBL" id="MCFC01000056">
    <property type="protein sequence ID" value="ORY25552.1"/>
    <property type="molecule type" value="Genomic_DNA"/>
</dbReference>
<organism evidence="1 2">
    <name type="scientific">Naematelia encephala</name>
    <dbReference type="NCBI Taxonomy" id="71784"/>
    <lineage>
        <taxon>Eukaryota</taxon>
        <taxon>Fungi</taxon>
        <taxon>Dikarya</taxon>
        <taxon>Basidiomycota</taxon>
        <taxon>Agaricomycotina</taxon>
        <taxon>Tremellomycetes</taxon>
        <taxon>Tremellales</taxon>
        <taxon>Naemateliaceae</taxon>
        <taxon>Naematelia</taxon>
    </lineage>
</organism>
<dbReference type="InterPro" id="IPR053161">
    <property type="entry name" value="Ulvan_degrading_GH"/>
</dbReference>
<protein>
    <submittedName>
        <fullName evidence="1">Uncharacterized protein</fullName>
    </submittedName>
</protein>
<gene>
    <name evidence="1" type="ORF">BCR39DRAFT_543984</name>
</gene>
<dbReference type="Proteomes" id="UP000193986">
    <property type="component" value="Unassembled WGS sequence"/>
</dbReference>
<dbReference type="PANTHER" id="PTHR36848:SF2">
    <property type="entry name" value="SECRETED PROTEIN"/>
    <property type="match status" value="1"/>
</dbReference>
<dbReference type="InterPro" id="IPR029062">
    <property type="entry name" value="Class_I_gatase-like"/>
</dbReference>
<dbReference type="STRING" id="71784.A0A1Y2ASN0"/>
<name>A0A1Y2ASN0_9TREE</name>
<dbReference type="CDD" id="cd03143">
    <property type="entry name" value="A4_beta-galactosidase_middle_domain"/>
    <property type="match status" value="1"/>
</dbReference>
<reference evidence="1 2" key="1">
    <citation type="submission" date="2016-07" db="EMBL/GenBank/DDBJ databases">
        <title>Pervasive Adenine N6-methylation of Active Genes in Fungi.</title>
        <authorList>
            <consortium name="DOE Joint Genome Institute"/>
            <person name="Mondo S.J."/>
            <person name="Dannebaum R.O."/>
            <person name="Kuo R.C."/>
            <person name="Labutti K."/>
            <person name="Haridas S."/>
            <person name="Kuo A."/>
            <person name="Salamov A."/>
            <person name="Ahrendt S.R."/>
            <person name="Lipzen A."/>
            <person name="Sullivan W."/>
            <person name="Andreopoulos W.B."/>
            <person name="Clum A."/>
            <person name="Lindquist E."/>
            <person name="Daum C."/>
            <person name="Ramamoorthy G.K."/>
            <person name="Gryganskyi A."/>
            <person name="Culley D."/>
            <person name="Magnuson J.K."/>
            <person name="James T.Y."/>
            <person name="O'Malley M.A."/>
            <person name="Stajich J.E."/>
            <person name="Spatafora J.W."/>
            <person name="Visel A."/>
            <person name="Grigoriev I.V."/>
        </authorList>
    </citation>
    <scope>NUCLEOTIDE SEQUENCE [LARGE SCALE GENOMIC DNA]</scope>
    <source>
        <strain evidence="1 2">68-887.2</strain>
    </source>
</reference>
<sequence>MLDNFESPEAKYRGAPLWSWNTRLTWPMLKHQIDVLKEMGMGGFTMHVRIGLDTPYLGDEFMDMIRKCVNYAKEKEMEACLYDEDRWPSGAAGGLAVKGHPEYKARHLLITSYKYGEHPVGASTRASAKASRSENGKLLARIELKRLPNDLVTYQTLAPDSEQPITEGTRYIYMETNPSSQWFNGETYADLLNPSAVKAFIDSTYELYKKTVGDEFGSAVPFMFTDEPQFSHQTVLPRAFDKADLFLPWTMDLPQTFSEAYAEDLLKRLPEVVWDTDNMEETRRLRWEFHDHVCERFVQASMDQLATWCSNAGIALTGHMMNEPTLMSQSMAVGEVMRCYRNMDVPGIDILCERVEFNTAKQASSVSRQQHGGSAWTMSEIYGVTNWTFTFASHKRVGDWQAALGINKRVHHLSPVSILGEAKRDYPAAINYQSSWYKEYSEVEDHFARVNLALTTGSAVTRVAVVHPIESVWLAFGPLERNRRELVMRDTLFRELSEWLLLGLVDFDFIAESLLPSQVGEVGQTLAVGHAKYEVVIVPNLRTIRSSTLRILQQFAEAGGKVIIAGNAPTLIDARTPSSPPIIPGASSVNMIMGEILEAVEPHRDVSAVTSDGLDATTLLYQLRDDQEAKILFVCNNSHTTSVESTLRVRGSYEVEVLDTLTGKAWTLSSEIVDGWTKFAWHFDGCASLLCRLTPPSVETGALQVLYHKNYKFAGPLKLNKIELSEPNVLLLDYAQFRVDEEDWSPITEILRIENIVRERLGYALKLEAQPQPWTISQEARKPEHTLSLRFPVKCLKSVSTALELAVEAFETLTLSFDGKKIENVRRGWWVDEGISRLSLCNGLDEGEHTLQISMPFGRLSSIERIYILGDFAVQIRGTEAGMYPLDKSTLSWGDYTRQGLPFYAGDVNYHCSFDLPTETPSALEVRQMRAPVTTALLDSKHKRTVAFPPYIADFGNLSSGPHEVVLTSYGNRENAFGCLHLAPGKTQWRGPNEWRTQHHEWMDEYDIKPAGILVAPQLKVPGKDHYIYPFENRDAPLHTAMSNPVSQPILRPMQY</sequence>
<evidence type="ECO:0000313" key="2">
    <source>
        <dbReference type="Proteomes" id="UP000193986"/>
    </source>
</evidence>
<proteinExistence type="predicted"/>
<dbReference type="OrthoDB" id="2579248at2759"/>
<keyword evidence="2" id="KW-1185">Reference proteome</keyword>
<dbReference type="PANTHER" id="PTHR36848">
    <property type="entry name" value="DNA-BINDING PROTEIN (PUTATIVE SECRETED PROTEIN)-RELATED"/>
    <property type="match status" value="1"/>
</dbReference>